<accession>A0ABW0BE42</accession>
<dbReference type="PANTHER" id="PTHR10948:SF23">
    <property type="entry name" value="TRANSPOSASE INSI FOR INSERTION SEQUENCE ELEMENT IS30A-RELATED"/>
    <property type="match status" value="1"/>
</dbReference>
<reference evidence="4" key="1">
    <citation type="journal article" date="2019" name="Int. J. Syst. Evol. Microbiol.">
        <title>The Global Catalogue of Microorganisms (GCM) 10K type strain sequencing project: providing services to taxonomists for standard genome sequencing and annotation.</title>
        <authorList>
            <consortium name="The Broad Institute Genomics Platform"/>
            <consortium name="The Broad Institute Genome Sequencing Center for Infectious Disease"/>
            <person name="Wu L."/>
            <person name="Ma J."/>
        </authorList>
    </citation>
    <scope>NUCLEOTIDE SEQUENCE [LARGE SCALE GENOMIC DNA]</scope>
    <source>
        <strain evidence="4">DFY41</strain>
    </source>
</reference>
<proteinExistence type="predicted"/>
<keyword evidence="1" id="KW-0233">DNA recombination</keyword>
<dbReference type="SUPFAM" id="SSF53098">
    <property type="entry name" value="Ribonuclease H-like"/>
    <property type="match status" value="1"/>
</dbReference>
<dbReference type="Proteomes" id="UP001596087">
    <property type="component" value="Unassembled WGS sequence"/>
</dbReference>
<dbReference type="PROSITE" id="PS50994">
    <property type="entry name" value="INTEGRASE"/>
    <property type="match status" value="1"/>
</dbReference>
<evidence type="ECO:0000313" key="4">
    <source>
        <dbReference type="Proteomes" id="UP001596087"/>
    </source>
</evidence>
<dbReference type="InterPro" id="IPR025246">
    <property type="entry name" value="IS30-like_HTH"/>
</dbReference>
<dbReference type="PANTHER" id="PTHR10948">
    <property type="entry name" value="TRANSPOSASE"/>
    <property type="match status" value="1"/>
</dbReference>
<dbReference type="InterPro" id="IPR001584">
    <property type="entry name" value="Integrase_cat-core"/>
</dbReference>
<evidence type="ECO:0000313" key="3">
    <source>
        <dbReference type="EMBL" id="MFC5175091.1"/>
    </source>
</evidence>
<organism evidence="3 4">
    <name type="scientific">Nocardioides taihuensis</name>
    <dbReference type="NCBI Taxonomy" id="1835606"/>
    <lineage>
        <taxon>Bacteria</taxon>
        <taxon>Bacillati</taxon>
        <taxon>Actinomycetota</taxon>
        <taxon>Actinomycetes</taxon>
        <taxon>Propionibacteriales</taxon>
        <taxon>Nocardioidaceae</taxon>
        <taxon>Nocardioides</taxon>
    </lineage>
</organism>
<evidence type="ECO:0000259" key="2">
    <source>
        <dbReference type="PROSITE" id="PS50994"/>
    </source>
</evidence>
<dbReference type="NCBIfam" id="NF033563">
    <property type="entry name" value="transpos_IS30"/>
    <property type="match status" value="1"/>
</dbReference>
<comment type="caution">
    <text evidence="3">The sequence shown here is derived from an EMBL/GenBank/DDBJ whole genome shotgun (WGS) entry which is preliminary data.</text>
</comment>
<dbReference type="InterPro" id="IPR053392">
    <property type="entry name" value="Transposase_IS30-like"/>
</dbReference>
<keyword evidence="4" id="KW-1185">Reference proteome</keyword>
<dbReference type="Pfam" id="PF00665">
    <property type="entry name" value="rve"/>
    <property type="match status" value="1"/>
</dbReference>
<feature type="domain" description="Integrase catalytic" evidence="2">
    <location>
        <begin position="181"/>
        <end position="335"/>
    </location>
</feature>
<protein>
    <submittedName>
        <fullName evidence="3">IS30 family transposase</fullName>
    </submittedName>
</protein>
<dbReference type="InterPro" id="IPR036397">
    <property type="entry name" value="RNaseH_sf"/>
</dbReference>
<dbReference type="InterPro" id="IPR051917">
    <property type="entry name" value="Transposase-Integrase"/>
</dbReference>
<gene>
    <name evidence="3" type="ORF">ACFPGP_00315</name>
</gene>
<dbReference type="EMBL" id="JBHSKD010000002">
    <property type="protein sequence ID" value="MFC5175091.1"/>
    <property type="molecule type" value="Genomic_DNA"/>
</dbReference>
<dbReference type="Pfam" id="PF13936">
    <property type="entry name" value="HTH_38"/>
    <property type="match status" value="1"/>
</dbReference>
<dbReference type="InterPro" id="IPR012337">
    <property type="entry name" value="RNaseH-like_sf"/>
</dbReference>
<evidence type="ECO:0000256" key="1">
    <source>
        <dbReference type="ARBA" id="ARBA00023172"/>
    </source>
</evidence>
<dbReference type="RefSeq" id="WP_378586378.1">
    <property type="nucleotide sequence ID" value="NZ_JBHSKD010000002.1"/>
</dbReference>
<dbReference type="Gene3D" id="3.30.420.10">
    <property type="entry name" value="Ribonuclease H-like superfamily/Ribonuclease H"/>
    <property type="match status" value="1"/>
</dbReference>
<sequence>MERCTSPGGFRLSLADRQSIENGCRAGFGFTVIATVIGKSPSTVSREVGGRAGRACYRADLAQLRAEVRALRPKATKLEANPALCERVITGLEALLSPEQIAGGLRREFPEDPEMQVHHETIYRELFVQGRGALREELKKYLRSGRTRRVTRTEVRQRRNDGRGQIPDMVNIVEREEEVAERRVPGHWEGDLITGKNNASAIGTLVERVTGYTLLLHLPQGHGAEQVTAAITEAMTALPANLRKTLTWDQGKELSRHKQIAQITGLKVYFCDPHSPWQRATNENTNGLLRQYFPKGTDLSVHSKEDLAWVQDQFNDRPRKRLDYAAPSELINGLLLH</sequence>
<name>A0ABW0BE42_9ACTN</name>